<sequence length="164" mass="19407">MQILLKKSLEGLRRLTTERLTAVALDRLDSHNRRHRQIITRKVENYFTARQRTAYLQHQNSTLINEIAVQRQSVSDLKRRLSKDVTKFEKLRQSQIKESNDIKLAIMRANQRIQRRLRHQCRNRVLIYQERRGGVPSRRRPNDCYVLVPKRPQAVCARGAGLVE</sequence>
<accession>A0A5C2RRH8</accession>
<organism evidence="1 2">
    <name type="scientific">Lentinus tigrinus ALCF2SS1-6</name>
    <dbReference type="NCBI Taxonomy" id="1328759"/>
    <lineage>
        <taxon>Eukaryota</taxon>
        <taxon>Fungi</taxon>
        <taxon>Dikarya</taxon>
        <taxon>Basidiomycota</taxon>
        <taxon>Agaricomycotina</taxon>
        <taxon>Agaricomycetes</taxon>
        <taxon>Polyporales</taxon>
        <taxon>Polyporaceae</taxon>
        <taxon>Lentinus</taxon>
    </lineage>
</organism>
<name>A0A5C2RRH8_9APHY</name>
<dbReference type="EMBL" id="ML122321">
    <property type="protein sequence ID" value="RPD53499.1"/>
    <property type="molecule type" value="Genomic_DNA"/>
</dbReference>
<evidence type="ECO:0000313" key="1">
    <source>
        <dbReference type="EMBL" id="RPD53499.1"/>
    </source>
</evidence>
<evidence type="ECO:0000313" key="2">
    <source>
        <dbReference type="Proteomes" id="UP000313359"/>
    </source>
</evidence>
<dbReference type="OrthoDB" id="2763251at2759"/>
<reference evidence="1" key="1">
    <citation type="journal article" date="2018" name="Genome Biol. Evol.">
        <title>Genomics and development of Lentinus tigrinus, a white-rot wood-decaying mushroom with dimorphic fruiting bodies.</title>
        <authorList>
            <person name="Wu B."/>
            <person name="Xu Z."/>
            <person name="Knudson A."/>
            <person name="Carlson A."/>
            <person name="Chen N."/>
            <person name="Kovaka S."/>
            <person name="LaButti K."/>
            <person name="Lipzen A."/>
            <person name="Pennachio C."/>
            <person name="Riley R."/>
            <person name="Schakwitz W."/>
            <person name="Umezawa K."/>
            <person name="Ohm R.A."/>
            <person name="Grigoriev I.V."/>
            <person name="Nagy L.G."/>
            <person name="Gibbons J."/>
            <person name="Hibbett D."/>
        </authorList>
    </citation>
    <scope>NUCLEOTIDE SEQUENCE [LARGE SCALE GENOMIC DNA]</scope>
    <source>
        <strain evidence="1">ALCF2SS1-6</strain>
    </source>
</reference>
<keyword evidence="2" id="KW-1185">Reference proteome</keyword>
<protein>
    <submittedName>
        <fullName evidence="1">Uncharacterized protein</fullName>
    </submittedName>
</protein>
<dbReference type="AlphaFoldDB" id="A0A5C2RRH8"/>
<gene>
    <name evidence="1" type="ORF">L227DRAFT_567951</name>
</gene>
<proteinExistence type="predicted"/>
<dbReference type="Proteomes" id="UP000313359">
    <property type="component" value="Unassembled WGS sequence"/>
</dbReference>